<sequence length="678" mass="81799">MLFRIRFQILRNPRLRQSSSVMQRRLFNSNLNLIKRQSTSPIGSETNLVPMESIDNNVGQSLTTIWTDQELKTLFDAFFKHGENWRLISKEYFQHRRKLLSIKNKWKLYGTEEGVKLLEGSKHGKYWKLMFKKYFQANQTWNGFVNWTKEEERILKDDVSKHGDDWEFIFKEYFEKPRELESKCNSHLSLPWAKNEIKLLEDSVSKHGKDWKFISKEYFQESRTPLGLCNKWKRTNIWTKVEQVKLEDAVLKHGKDWEFISKEYFETKHSTRKLKSKWKSFFKGRTLGDAVKEYFPVSRTPSSLKHRWERSINYLTEEEVRILQDAVSKHGKDWEYISKEYFQTIKTPRLLENKWNNHWTDDEVRKLGDAVAKHGECWNLISKKYFEASRTISSINHKWVRSIKNLTEEEVRILIYAIKKHGEDWEFISKEYFQMDRTPREISKEYFQMNRSPRELEVKWKTLLKRWTEKEIRKLRDAVSKHGKDWQLISKEYFQANRTVSSLEDKHSRSEEGNMRFDMIKEHGTDQEKIFDLKTNIENQEIYDTKSTNDNYTNMRNQEFYNAVKPYRKRNKHSWTREEEQTLPKLIKNHGIKIAAEMLNRSKRSLYSHYRNKEHYCDSLMNIQEKSNTISKKFQKVSDVGVAKDIETSWIRNLDESSTYKSSLQRCRINWQQLCLQN</sequence>
<feature type="domain" description="HTH myb-type" evidence="2">
    <location>
        <begin position="359"/>
        <end position="407"/>
    </location>
</feature>
<feature type="domain" description="Myb-like" evidence="1">
    <location>
        <begin position="407"/>
        <end position="464"/>
    </location>
</feature>
<dbReference type="PROSITE" id="PS51294">
    <property type="entry name" value="HTH_MYB"/>
    <property type="match status" value="1"/>
</dbReference>
<proteinExistence type="predicted"/>
<organism evidence="3 4">
    <name type="scientific">Funneliformis geosporum</name>
    <dbReference type="NCBI Taxonomy" id="1117311"/>
    <lineage>
        <taxon>Eukaryota</taxon>
        <taxon>Fungi</taxon>
        <taxon>Fungi incertae sedis</taxon>
        <taxon>Mucoromycota</taxon>
        <taxon>Glomeromycotina</taxon>
        <taxon>Glomeromycetes</taxon>
        <taxon>Glomerales</taxon>
        <taxon>Glomeraceae</taxon>
        <taxon>Funneliformis</taxon>
    </lineage>
</organism>
<dbReference type="SMART" id="SM00717">
    <property type="entry name" value="SANT"/>
    <property type="match status" value="8"/>
</dbReference>
<dbReference type="SUPFAM" id="SSF46689">
    <property type="entry name" value="Homeodomain-like"/>
    <property type="match status" value="7"/>
</dbReference>
<dbReference type="InterPro" id="IPR050560">
    <property type="entry name" value="MYB_TF"/>
</dbReference>
<gene>
    <name evidence="3" type="ORF">FWILDA_LOCUS4986</name>
</gene>
<dbReference type="InterPro" id="IPR017930">
    <property type="entry name" value="Myb_dom"/>
</dbReference>
<evidence type="ECO:0000259" key="2">
    <source>
        <dbReference type="PROSITE" id="PS51294"/>
    </source>
</evidence>
<protein>
    <submittedName>
        <fullName evidence="3">1210_t:CDS:1</fullName>
    </submittedName>
</protein>
<reference evidence="3" key="1">
    <citation type="submission" date="2022-08" db="EMBL/GenBank/DDBJ databases">
        <authorList>
            <person name="Kallberg Y."/>
            <person name="Tangrot J."/>
            <person name="Rosling A."/>
        </authorList>
    </citation>
    <scope>NUCLEOTIDE SEQUENCE</scope>
    <source>
        <strain evidence="3">Wild A</strain>
    </source>
</reference>
<dbReference type="Gene3D" id="1.10.10.60">
    <property type="entry name" value="Homeodomain-like"/>
    <property type="match status" value="7"/>
</dbReference>
<dbReference type="InterPro" id="IPR001005">
    <property type="entry name" value="SANT/Myb"/>
</dbReference>
<dbReference type="Proteomes" id="UP001153678">
    <property type="component" value="Unassembled WGS sequence"/>
</dbReference>
<feature type="domain" description="Myb-like" evidence="1">
    <location>
        <begin position="230"/>
        <end position="282"/>
    </location>
</feature>
<dbReference type="GO" id="GO:0000981">
    <property type="term" value="F:DNA-binding transcription factor activity, RNA polymerase II-specific"/>
    <property type="evidence" value="ECO:0007669"/>
    <property type="project" value="TreeGrafter"/>
</dbReference>
<keyword evidence="4" id="KW-1185">Reference proteome</keyword>
<evidence type="ECO:0000259" key="1">
    <source>
        <dbReference type="PROSITE" id="PS50090"/>
    </source>
</evidence>
<dbReference type="PANTHER" id="PTHR45614">
    <property type="entry name" value="MYB PROTEIN-RELATED"/>
    <property type="match status" value="1"/>
</dbReference>
<dbReference type="OrthoDB" id="2143914at2759"/>
<feature type="domain" description="Myb-like" evidence="1">
    <location>
        <begin position="359"/>
        <end position="403"/>
    </location>
</feature>
<dbReference type="EMBL" id="CAMKVN010000799">
    <property type="protein sequence ID" value="CAI2171251.1"/>
    <property type="molecule type" value="Genomic_DNA"/>
</dbReference>
<dbReference type="GO" id="GO:0000978">
    <property type="term" value="F:RNA polymerase II cis-regulatory region sequence-specific DNA binding"/>
    <property type="evidence" value="ECO:0007669"/>
    <property type="project" value="TreeGrafter"/>
</dbReference>
<dbReference type="InterPro" id="IPR009057">
    <property type="entry name" value="Homeodomain-like_sf"/>
</dbReference>
<accession>A0A9W4WTM1</accession>
<dbReference type="AlphaFoldDB" id="A0A9W4WTM1"/>
<dbReference type="Pfam" id="PF00249">
    <property type="entry name" value="Myb_DNA-binding"/>
    <property type="match status" value="4"/>
</dbReference>
<comment type="caution">
    <text evidence="3">The sequence shown here is derived from an EMBL/GenBank/DDBJ whole genome shotgun (WGS) entry which is preliminary data.</text>
</comment>
<name>A0A9W4WTM1_9GLOM</name>
<dbReference type="CDD" id="cd00167">
    <property type="entry name" value="SANT"/>
    <property type="match status" value="4"/>
</dbReference>
<dbReference type="GO" id="GO:0005634">
    <property type="term" value="C:nucleus"/>
    <property type="evidence" value="ECO:0007669"/>
    <property type="project" value="TreeGrafter"/>
</dbReference>
<dbReference type="PROSITE" id="PS50090">
    <property type="entry name" value="MYB_LIKE"/>
    <property type="match status" value="4"/>
</dbReference>
<evidence type="ECO:0000313" key="3">
    <source>
        <dbReference type="EMBL" id="CAI2171251.1"/>
    </source>
</evidence>
<evidence type="ECO:0000313" key="4">
    <source>
        <dbReference type="Proteomes" id="UP001153678"/>
    </source>
</evidence>
<feature type="domain" description="Myb-like" evidence="1">
    <location>
        <begin position="66"/>
        <end position="110"/>
    </location>
</feature>